<dbReference type="PANTHER" id="PTHR43344">
    <property type="entry name" value="PHOSPHOSERINE PHOSPHATASE"/>
    <property type="match status" value="1"/>
</dbReference>
<evidence type="ECO:0000313" key="5">
    <source>
        <dbReference type="EMBL" id="EGZ29270.1"/>
    </source>
</evidence>
<evidence type="ECO:0000256" key="3">
    <source>
        <dbReference type="ARBA" id="ARBA00022842"/>
    </source>
</evidence>
<evidence type="ECO:0000313" key="6">
    <source>
        <dbReference type="Proteomes" id="UP000002640"/>
    </source>
</evidence>
<dbReference type="SMR" id="G4YMS4"/>
<sequence>MARVFALTALLATALLASSANAKTPNYFVAAEAPDYNNNAVASLLANVNSVRKPGEAYAVFDWDNSAMFGDVSATTMFYQVDNLNFRFSPDEFKSIFALGYDVSSSDKCFPDGTNSVIGKDVNGAGVKFATVLTDAAKDYKVLYDAYIAPTYKLGGTTATASTTLADIKKTTEFLNFRAKLGFLLYSLQLMNGGDDHSECSLINAMVVYPRLFVGMTETEIKAFARESLRWNLAQSLESLSYTSTGSVAVKASYSKGLRVFGGQETTIRALCKAGVAVYVISGSPEILVAEAANLAGLGYLMPRTNVYGGRFTTDSKGLFTGELLANYPTTWGPGKATIVKNILMKKHKGAAPIYSTGDSDGDCEALNTVRDGIVHINNRLKENTTCIYGFYEKACHYFGTAEPATRNMYLLQGQDRAIGMWVNSGFTTKDGVTFTSGVSTNNGCAAYKFLNQ</sequence>
<keyword evidence="4" id="KW-0732">Signal</keyword>
<keyword evidence="2" id="KW-0378">Hydrolase</keyword>
<keyword evidence="1" id="KW-0479">Metal-binding</keyword>
<dbReference type="RefSeq" id="XP_009516545.1">
    <property type="nucleotide sequence ID" value="XM_009518250.1"/>
</dbReference>
<dbReference type="Gene3D" id="1.20.1440.320">
    <property type="match status" value="1"/>
</dbReference>
<dbReference type="KEGG" id="psoj:PHYSODRAFT_467464"/>
<accession>G4YMS4</accession>
<dbReference type="InterPro" id="IPR036412">
    <property type="entry name" value="HAD-like_sf"/>
</dbReference>
<dbReference type="Pfam" id="PF12710">
    <property type="entry name" value="HAD"/>
    <property type="match status" value="1"/>
</dbReference>
<feature type="signal peptide" evidence="4">
    <location>
        <begin position="1"/>
        <end position="22"/>
    </location>
</feature>
<dbReference type="EMBL" id="JH159151">
    <property type="protein sequence ID" value="EGZ29270.1"/>
    <property type="molecule type" value="Genomic_DNA"/>
</dbReference>
<evidence type="ECO:0000256" key="1">
    <source>
        <dbReference type="ARBA" id="ARBA00022723"/>
    </source>
</evidence>
<dbReference type="GO" id="GO:0046872">
    <property type="term" value="F:metal ion binding"/>
    <property type="evidence" value="ECO:0007669"/>
    <property type="project" value="UniProtKB-KW"/>
</dbReference>
<dbReference type="AlphaFoldDB" id="G4YMS4"/>
<organism evidence="5 6">
    <name type="scientific">Phytophthora sojae (strain P6497)</name>
    <name type="common">Soybean stem and root rot agent</name>
    <name type="synonym">Phytophthora megasperma f. sp. glycines</name>
    <dbReference type="NCBI Taxonomy" id="1094619"/>
    <lineage>
        <taxon>Eukaryota</taxon>
        <taxon>Sar</taxon>
        <taxon>Stramenopiles</taxon>
        <taxon>Oomycota</taxon>
        <taxon>Peronosporomycetes</taxon>
        <taxon>Peronosporales</taxon>
        <taxon>Peronosporaceae</taxon>
        <taxon>Phytophthora</taxon>
    </lineage>
</organism>
<evidence type="ECO:0000256" key="4">
    <source>
        <dbReference type="SAM" id="SignalP"/>
    </source>
</evidence>
<name>G4YMS4_PHYSP</name>
<dbReference type="InterPro" id="IPR050582">
    <property type="entry name" value="HAD-like_SerB"/>
</dbReference>
<feature type="chain" id="PRO_5003471385" evidence="4">
    <location>
        <begin position="23"/>
        <end position="453"/>
    </location>
</feature>
<dbReference type="GO" id="GO:0016787">
    <property type="term" value="F:hydrolase activity"/>
    <property type="evidence" value="ECO:0007669"/>
    <property type="project" value="UniProtKB-KW"/>
</dbReference>
<keyword evidence="3" id="KW-0460">Magnesium</keyword>
<dbReference type="InParanoid" id="G4YMS4"/>
<reference evidence="5 6" key="1">
    <citation type="journal article" date="2006" name="Science">
        <title>Phytophthora genome sequences uncover evolutionary origins and mechanisms of pathogenesis.</title>
        <authorList>
            <person name="Tyler B.M."/>
            <person name="Tripathy S."/>
            <person name="Zhang X."/>
            <person name="Dehal P."/>
            <person name="Jiang R.H."/>
            <person name="Aerts A."/>
            <person name="Arredondo F.D."/>
            <person name="Baxter L."/>
            <person name="Bensasson D."/>
            <person name="Beynon J.L."/>
            <person name="Chapman J."/>
            <person name="Damasceno C.M."/>
            <person name="Dorrance A.E."/>
            <person name="Dou D."/>
            <person name="Dickerman A.W."/>
            <person name="Dubchak I.L."/>
            <person name="Garbelotto M."/>
            <person name="Gijzen M."/>
            <person name="Gordon S.G."/>
            <person name="Govers F."/>
            <person name="Grunwald N.J."/>
            <person name="Huang W."/>
            <person name="Ivors K.L."/>
            <person name="Jones R.W."/>
            <person name="Kamoun S."/>
            <person name="Krampis K."/>
            <person name="Lamour K.H."/>
            <person name="Lee M.K."/>
            <person name="McDonald W.H."/>
            <person name="Medina M."/>
            <person name="Meijer H.J."/>
            <person name="Nordberg E.K."/>
            <person name="Maclean D.J."/>
            <person name="Ospina-Giraldo M.D."/>
            <person name="Morris P.F."/>
            <person name="Phuntumart V."/>
            <person name="Putnam N.H."/>
            <person name="Rash S."/>
            <person name="Rose J.K."/>
            <person name="Sakihama Y."/>
            <person name="Salamov A.A."/>
            <person name="Savidor A."/>
            <person name="Scheuring C.F."/>
            <person name="Smith B.M."/>
            <person name="Sobral B.W."/>
            <person name="Terry A."/>
            <person name="Torto-Alalibo T.A."/>
            <person name="Win J."/>
            <person name="Xu Z."/>
            <person name="Zhang H."/>
            <person name="Grigoriev I.V."/>
            <person name="Rokhsar D.S."/>
            <person name="Boore J.L."/>
        </authorList>
    </citation>
    <scope>NUCLEOTIDE SEQUENCE [LARGE SCALE GENOMIC DNA]</scope>
    <source>
        <strain evidence="5 6">P6497</strain>
    </source>
</reference>
<dbReference type="InterPro" id="IPR023214">
    <property type="entry name" value="HAD_sf"/>
</dbReference>
<proteinExistence type="predicted"/>
<protein>
    <submittedName>
        <fullName evidence="5">Uncharacterized protein</fullName>
    </submittedName>
</protein>
<dbReference type="SUPFAM" id="SSF56784">
    <property type="entry name" value="HAD-like"/>
    <property type="match status" value="1"/>
</dbReference>
<keyword evidence="6" id="KW-1185">Reference proteome</keyword>
<gene>
    <name evidence="5" type="ORF">PHYSODRAFT_467464</name>
</gene>
<dbReference type="Gene3D" id="3.40.50.1000">
    <property type="entry name" value="HAD superfamily/HAD-like"/>
    <property type="match status" value="1"/>
</dbReference>
<dbReference type="GeneID" id="20653565"/>
<evidence type="ECO:0000256" key="2">
    <source>
        <dbReference type="ARBA" id="ARBA00022801"/>
    </source>
</evidence>
<dbReference type="PANTHER" id="PTHR43344:SF13">
    <property type="entry name" value="PHOSPHATASE RV3661-RELATED"/>
    <property type="match status" value="1"/>
</dbReference>
<dbReference type="Proteomes" id="UP000002640">
    <property type="component" value="Unassembled WGS sequence"/>
</dbReference>
<dbReference type="STRING" id="1094619.G4YMS4"/>